<evidence type="ECO:0000259" key="2">
    <source>
        <dbReference type="PROSITE" id="PS50206"/>
    </source>
</evidence>
<keyword evidence="3" id="KW-0808">Transferase</keyword>
<keyword evidence="4" id="KW-1185">Reference proteome</keyword>
<feature type="transmembrane region" description="Helical" evidence="1">
    <location>
        <begin position="12"/>
        <end position="30"/>
    </location>
</feature>
<sequence length="245" mass="27708">MEEWILGHELPIRLSFFLGIFGLMALWEIASPRRALSLAKGRRWRANLGIVVFNSVMLRFVFPTAAVGMALFVEQSGWGLFHHYELPFALVVLLAVLLLDFAIYLQHVMFHAVPVLWRLHRMHHADRDYDRVAVSTISPGTRLDAPEPPLLLDVRDDEEFRDAHIGGARHLPLSQLQQRFEELADWRERPIAVICKTDRRSAQAVRMLDAEGFAEPILVKGGMVGWEQAGFPVEGAAQPVAQSSN</sequence>
<dbReference type="OrthoDB" id="9770329at2"/>
<dbReference type="GO" id="GO:0008610">
    <property type="term" value="P:lipid biosynthetic process"/>
    <property type="evidence" value="ECO:0007669"/>
    <property type="project" value="InterPro"/>
</dbReference>
<keyword evidence="1" id="KW-0812">Transmembrane</keyword>
<gene>
    <name evidence="3" type="ORF">SAMN03097708_01677</name>
</gene>
<evidence type="ECO:0000313" key="4">
    <source>
        <dbReference type="Proteomes" id="UP000199648"/>
    </source>
</evidence>
<evidence type="ECO:0000256" key="1">
    <source>
        <dbReference type="SAM" id="Phobius"/>
    </source>
</evidence>
<dbReference type="EMBL" id="FMWD01000004">
    <property type="protein sequence ID" value="SCZ58373.1"/>
    <property type="molecule type" value="Genomic_DNA"/>
</dbReference>
<accession>A0A1G5Q949</accession>
<dbReference type="InterPro" id="IPR036873">
    <property type="entry name" value="Rhodanese-like_dom_sf"/>
</dbReference>
<dbReference type="GO" id="GO:0016740">
    <property type="term" value="F:transferase activity"/>
    <property type="evidence" value="ECO:0007669"/>
    <property type="project" value="UniProtKB-KW"/>
</dbReference>
<dbReference type="SMART" id="SM00450">
    <property type="entry name" value="RHOD"/>
    <property type="match status" value="1"/>
</dbReference>
<dbReference type="PANTHER" id="PTHR43031:SF1">
    <property type="entry name" value="PYRIDINE NUCLEOTIDE-DISULPHIDE OXIDOREDUCTASE"/>
    <property type="match status" value="1"/>
</dbReference>
<dbReference type="AlphaFoldDB" id="A0A1G5Q949"/>
<dbReference type="Proteomes" id="UP000199648">
    <property type="component" value="Unassembled WGS sequence"/>
</dbReference>
<keyword evidence="1" id="KW-0472">Membrane</keyword>
<protein>
    <submittedName>
        <fullName evidence="3">Rhodanese-related sulfurtransferase</fullName>
    </submittedName>
</protein>
<dbReference type="GO" id="GO:0016491">
    <property type="term" value="F:oxidoreductase activity"/>
    <property type="evidence" value="ECO:0007669"/>
    <property type="project" value="InterPro"/>
</dbReference>
<dbReference type="SUPFAM" id="SSF52821">
    <property type="entry name" value="Rhodanese/Cell cycle control phosphatase"/>
    <property type="match status" value="1"/>
</dbReference>
<reference evidence="3 4" key="1">
    <citation type="submission" date="2016-10" db="EMBL/GenBank/DDBJ databases">
        <authorList>
            <person name="de Groot N.N."/>
        </authorList>
    </citation>
    <scope>NUCLEOTIDE SEQUENCE [LARGE SCALE GENOMIC DNA]</scope>
    <source>
        <strain evidence="3 4">HLD2</strain>
    </source>
</reference>
<feature type="transmembrane region" description="Helical" evidence="1">
    <location>
        <begin position="88"/>
        <end position="117"/>
    </location>
</feature>
<organism evidence="3 4">
    <name type="scientific">Thiohalomonas denitrificans</name>
    <dbReference type="NCBI Taxonomy" id="415747"/>
    <lineage>
        <taxon>Bacteria</taxon>
        <taxon>Pseudomonadati</taxon>
        <taxon>Pseudomonadota</taxon>
        <taxon>Gammaproteobacteria</taxon>
        <taxon>Thiohalomonadales</taxon>
        <taxon>Thiohalomonadaceae</taxon>
        <taxon>Thiohalomonas</taxon>
    </lineage>
</organism>
<dbReference type="InterPro" id="IPR050229">
    <property type="entry name" value="GlpE_sulfurtransferase"/>
</dbReference>
<feature type="transmembrane region" description="Helical" evidence="1">
    <location>
        <begin position="51"/>
        <end position="73"/>
    </location>
</feature>
<dbReference type="GO" id="GO:0005506">
    <property type="term" value="F:iron ion binding"/>
    <property type="evidence" value="ECO:0007669"/>
    <property type="project" value="InterPro"/>
</dbReference>
<keyword evidence="1" id="KW-1133">Transmembrane helix</keyword>
<dbReference type="Pfam" id="PF00581">
    <property type="entry name" value="Rhodanese"/>
    <property type="match status" value="1"/>
</dbReference>
<dbReference type="PANTHER" id="PTHR43031">
    <property type="entry name" value="FAD-DEPENDENT OXIDOREDUCTASE"/>
    <property type="match status" value="1"/>
</dbReference>
<name>A0A1G5Q949_9GAMM</name>
<dbReference type="PROSITE" id="PS50206">
    <property type="entry name" value="RHODANESE_3"/>
    <property type="match status" value="1"/>
</dbReference>
<feature type="domain" description="Rhodanese" evidence="2">
    <location>
        <begin position="145"/>
        <end position="235"/>
    </location>
</feature>
<evidence type="ECO:0000313" key="3">
    <source>
        <dbReference type="EMBL" id="SCZ58373.1"/>
    </source>
</evidence>
<dbReference type="Pfam" id="PF04116">
    <property type="entry name" value="FA_hydroxylase"/>
    <property type="match status" value="1"/>
</dbReference>
<dbReference type="RefSeq" id="WP_092995268.1">
    <property type="nucleotide sequence ID" value="NZ_FMWD01000004.1"/>
</dbReference>
<dbReference type="InterPro" id="IPR001763">
    <property type="entry name" value="Rhodanese-like_dom"/>
</dbReference>
<dbReference type="Gene3D" id="3.40.250.10">
    <property type="entry name" value="Rhodanese-like domain"/>
    <property type="match status" value="1"/>
</dbReference>
<proteinExistence type="predicted"/>
<dbReference type="InterPro" id="IPR006694">
    <property type="entry name" value="Fatty_acid_hydroxylase"/>
</dbReference>
<dbReference type="STRING" id="415747.SAMN03097708_01677"/>
<dbReference type="CDD" id="cd00158">
    <property type="entry name" value="RHOD"/>
    <property type="match status" value="1"/>
</dbReference>